<organism evidence="1 2">
    <name type="scientific">Halonatronomonas betaini</name>
    <dbReference type="NCBI Taxonomy" id="2778430"/>
    <lineage>
        <taxon>Bacteria</taxon>
        <taxon>Bacillati</taxon>
        <taxon>Bacillota</taxon>
        <taxon>Clostridia</taxon>
        <taxon>Halanaerobiales</taxon>
        <taxon>Halarsenatibacteraceae</taxon>
        <taxon>Halonatronomonas</taxon>
    </lineage>
</organism>
<dbReference type="InterPro" id="IPR029062">
    <property type="entry name" value="Class_I_gatase-like"/>
</dbReference>
<dbReference type="PANTHER" id="PTHR43235:SF1">
    <property type="entry name" value="GLUTAMINE AMIDOTRANSFERASE PB2B2.05-RELATED"/>
    <property type="match status" value="1"/>
</dbReference>
<protein>
    <submittedName>
        <fullName evidence="1">Gamma-glutamyl-gamma-aminobutyrate hydrolase family protein</fullName>
    </submittedName>
</protein>
<comment type="caution">
    <text evidence="1">The sequence shown here is derived from an EMBL/GenBank/DDBJ whole genome shotgun (WGS) entry which is preliminary data.</text>
</comment>
<dbReference type="RefSeq" id="WP_270454995.1">
    <property type="nucleotide sequence ID" value="NZ_JADPIE010000008.1"/>
</dbReference>
<dbReference type="InterPro" id="IPR044668">
    <property type="entry name" value="PuuD-like"/>
</dbReference>
<dbReference type="PROSITE" id="PS51273">
    <property type="entry name" value="GATASE_TYPE_1"/>
    <property type="match status" value="1"/>
</dbReference>
<dbReference type="AlphaFoldDB" id="A0A931F7H4"/>
<keyword evidence="2" id="KW-1185">Reference proteome</keyword>
<dbReference type="Gene3D" id="3.40.50.880">
    <property type="match status" value="1"/>
</dbReference>
<name>A0A931F7H4_9FIRM</name>
<dbReference type="GO" id="GO:0006598">
    <property type="term" value="P:polyamine catabolic process"/>
    <property type="evidence" value="ECO:0007669"/>
    <property type="project" value="TreeGrafter"/>
</dbReference>
<dbReference type="InterPro" id="IPR011697">
    <property type="entry name" value="Peptidase_C26"/>
</dbReference>
<dbReference type="EMBL" id="JADPIE010000008">
    <property type="protein sequence ID" value="MBF8437935.1"/>
    <property type="molecule type" value="Genomic_DNA"/>
</dbReference>
<gene>
    <name evidence="1" type="ORF">I0Q91_12645</name>
</gene>
<dbReference type="GO" id="GO:0033969">
    <property type="term" value="F:gamma-glutamyl-gamma-aminobutyrate hydrolase activity"/>
    <property type="evidence" value="ECO:0007669"/>
    <property type="project" value="TreeGrafter"/>
</dbReference>
<dbReference type="FunFam" id="3.40.50.880:FF:000030">
    <property type="entry name" value="Gamma-glutamyl-gamma-aminobutyrate hydrolase PuuD"/>
    <property type="match status" value="1"/>
</dbReference>
<dbReference type="PANTHER" id="PTHR43235">
    <property type="entry name" value="GLUTAMINE AMIDOTRANSFERASE PB2B2.05-RELATED"/>
    <property type="match status" value="1"/>
</dbReference>
<dbReference type="GO" id="GO:0005829">
    <property type="term" value="C:cytosol"/>
    <property type="evidence" value="ECO:0007669"/>
    <property type="project" value="TreeGrafter"/>
</dbReference>
<reference evidence="1" key="1">
    <citation type="submission" date="2020-11" db="EMBL/GenBank/DDBJ databases">
        <title>Halonatronomonas betainensis gen. nov., sp. nov. a novel haloalkaliphilic representative of the family Halanaerobiacae capable of betaine degradation.</title>
        <authorList>
            <person name="Boltyanskaya Y."/>
            <person name="Kevbrin V."/>
            <person name="Detkova E."/>
            <person name="Grouzdev D.S."/>
            <person name="Koziaeva V."/>
            <person name="Zhilina T."/>
        </authorList>
    </citation>
    <scope>NUCLEOTIDE SEQUENCE</scope>
    <source>
        <strain evidence="1">Z-7014</strain>
    </source>
</reference>
<evidence type="ECO:0000313" key="2">
    <source>
        <dbReference type="Proteomes" id="UP000621436"/>
    </source>
</evidence>
<dbReference type="CDD" id="cd01745">
    <property type="entry name" value="GATase1_2"/>
    <property type="match status" value="1"/>
</dbReference>
<dbReference type="SUPFAM" id="SSF52317">
    <property type="entry name" value="Class I glutamine amidotransferase-like"/>
    <property type="match status" value="1"/>
</dbReference>
<evidence type="ECO:0000313" key="1">
    <source>
        <dbReference type="EMBL" id="MBF8437935.1"/>
    </source>
</evidence>
<accession>A0A931F7H4</accession>
<dbReference type="Pfam" id="PF07722">
    <property type="entry name" value="Peptidase_C26"/>
    <property type="match status" value="1"/>
</dbReference>
<keyword evidence="1" id="KW-0378">Hydrolase</keyword>
<sequence length="250" mass="27973">MNKPVIGVTLFRREKDKSNSKYGTINCNYVRAIVEAGGIPLLIPIVNQPQDIKYYLELIDGLLLSGGQDISPEFYNEEPVDELGEIDPDRDSWELKLFTEAYKKKLPVLGICRGMQLINVALGGSLFQDIYSQYDDSLLHTSSDGESCAYHKIIIESGSKLEEILCCLDSLYVNSYHHQALKKPGKNLKVVARSDEGIIEAIEAEDSDQRFLVGVQWHPEDLAGVDDKSLSNHCFQQLFKSLISSAENNS</sequence>
<proteinExistence type="predicted"/>
<dbReference type="Proteomes" id="UP000621436">
    <property type="component" value="Unassembled WGS sequence"/>
</dbReference>